<keyword evidence="2" id="KW-0812">Transmembrane</keyword>
<evidence type="ECO:0000259" key="4">
    <source>
        <dbReference type="PROSITE" id="PS50234"/>
    </source>
</evidence>
<dbReference type="SUPFAM" id="SSF53300">
    <property type="entry name" value="vWA-like"/>
    <property type="match status" value="1"/>
</dbReference>
<dbReference type="SMART" id="SM00327">
    <property type="entry name" value="VWA"/>
    <property type="match status" value="1"/>
</dbReference>
<evidence type="ECO:0000313" key="5">
    <source>
        <dbReference type="EMBL" id="KAF4405674.1"/>
    </source>
</evidence>
<dbReference type="PANTHER" id="PTHR10579">
    <property type="entry name" value="CALCIUM-ACTIVATED CHLORIDE CHANNEL REGULATOR"/>
    <property type="match status" value="1"/>
</dbReference>
<feature type="domain" description="VWFA" evidence="4">
    <location>
        <begin position="65"/>
        <end position="249"/>
    </location>
</feature>
<dbReference type="PANTHER" id="PTHR10579:SF43">
    <property type="entry name" value="ZINC FINGER (C3HC4-TYPE RING FINGER) FAMILY PROTEIN"/>
    <property type="match status" value="1"/>
</dbReference>
<feature type="chain" id="PRO_5047008881" evidence="3">
    <location>
        <begin position="27"/>
        <end position="668"/>
    </location>
</feature>
<evidence type="ECO:0000256" key="1">
    <source>
        <dbReference type="SAM" id="MobiDB-lite"/>
    </source>
</evidence>
<feature type="region of interest" description="Disordered" evidence="1">
    <location>
        <begin position="345"/>
        <end position="366"/>
    </location>
</feature>
<keyword evidence="3" id="KW-0732">Signal</keyword>
<dbReference type="InterPro" id="IPR002035">
    <property type="entry name" value="VWF_A"/>
</dbReference>
<evidence type="ECO:0000256" key="3">
    <source>
        <dbReference type="SAM" id="SignalP"/>
    </source>
</evidence>
<gene>
    <name evidence="5" type="ORF">GCU69_28920</name>
</gene>
<proteinExistence type="predicted"/>
<protein>
    <submittedName>
        <fullName evidence="5">VWA domain-containing protein</fullName>
    </submittedName>
</protein>
<keyword evidence="6" id="KW-1185">Reference proteome</keyword>
<keyword evidence="2" id="KW-0472">Membrane</keyword>
<dbReference type="RefSeq" id="WP_156207630.1">
    <property type="nucleotide sequence ID" value="NZ_WHPN01000406.1"/>
</dbReference>
<dbReference type="InterPro" id="IPR036465">
    <property type="entry name" value="vWFA_dom_sf"/>
</dbReference>
<keyword evidence="2" id="KW-1133">Transmembrane helix</keyword>
<feature type="transmembrane region" description="Helical" evidence="2">
    <location>
        <begin position="630"/>
        <end position="651"/>
    </location>
</feature>
<feature type="region of interest" description="Disordered" evidence="1">
    <location>
        <begin position="403"/>
        <end position="438"/>
    </location>
</feature>
<feature type="compositionally biased region" description="Low complexity" evidence="1">
    <location>
        <begin position="599"/>
        <end position="616"/>
    </location>
</feature>
<feature type="signal peptide" evidence="3">
    <location>
        <begin position="1"/>
        <end position="26"/>
    </location>
</feature>
<reference evidence="5 6" key="1">
    <citation type="submission" date="2019-10" db="EMBL/GenBank/DDBJ databases">
        <title>Streptomyces tenebrisbrunneis sp.nov., an endogenous actinomycete isolated from of Lycium ruthenicum.</title>
        <authorList>
            <person name="Ma L."/>
        </authorList>
    </citation>
    <scope>NUCLEOTIDE SEQUENCE [LARGE SCALE GENOMIC DNA]</scope>
    <source>
        <strain evidence="5 6">TRM 66187</strain>
    </source>
</reference>
<sequence>MARRQRRVAGAVIAGALLVVAAASQAAAVPRAEGVAGTGRVAGDAEVTGTAKSPGAEEDAARSSSLIMVLDSSGSMAGETGSGGTRIEAAREAVGTVVDALPDGYPTGLRVYGADRAQGCDDTRLARPVEPLDRAGLKEAVAGVEPRGDTPIGLSLRKAAEDLPEPAGGPAGRRTILLVSDGEDNCGSPDPCEVAGQLGGEGVGLRIDAIGFQVEGKAREQLECIAGAGNGRYYDAPDAEALARQLQRAGQLSVDGYRFQGKQADGTPGREGAPVLEPGQYLDTLGPNEKRYYAVELDGVSTADFSATAVPQPGAPVEVADTLRTELHAGEDGGRVCESSTEMFGQDEGATPITSGVSRIPDEDSGTDCHTAGRYWLAVERGTKKGSDSSRWPVELTFHVKQPLKRGTTPAQSEPEYGAGGKDAAALPGGTPRKVAGGTGFNDARKLGTGVWRDTVLPSQTLWYKVPVGWGQQLRYDVEFANEPTVEGGSTSGISYGATQVYTPARHPVGTGTGEFSRTTVYDGKPRALQMGTVPVAWTNRYESDPDVVPVHDKGDFYIAVTLGAEAAGFAENPQIGVVLRVAVLGTEKAGPEHGAPPARAADSGTGAAAGTAAGDGQRDGDGGGLSGPLLAAAAGGTGILLAAGLAVFLLRSRRRRGAAQSTRGDSW</sequence>
<dbReference type="Gene3D" id="3.40.50.410">
    <property type="entry name" value="von Willebrand factor, type A domain"/>
    <property type="match status" value="1"/>
</dbReference>
<name>A0ABQ7FBF9_9ACTN</name>
<comment type="caution">
    <text evidence="5">The sequence shown here is derived from an EMBL/GenBank/DDBJ whole genome shotgun (WGS) entry which is preliminary data.</text>
</comment>
<evidence type="ECO:0000313" key="6">
    <source>
        <dbReference type="Proteomes" id="UP000621266"/>
    </source>
</evidence>
<evidence type="ECO:0000256" key="2">
    <source>
        <dbReference type="SAM" id="Phobius"/>
    </source>
</evidence>
<feature type="region of interest" description="Disordered" evidence="1">
    <location>
        <begin position="590"/>
        <end position="622"/>
    </location>
</feature>
<accession>A0ABQ7FBF9</accession>
<dbReference type="InterPro" id="IPR051266">
    <property type="entry name" value="CLCR"/>
</dbReference>
<dbReference type="EMBL" id="WHPN01000406">
    <property type="protein sequence ID" value="KAF4405674.1"/>
    <property type="molecule type" value="Genomic_DNA"/>
</dbReference>
<dbReference type="PROSITE" id="PS50234">
    <property type="entry name" value="VWFA"/>
    <property type="match status" value="1"/>
</dbReference>
<dbReference type="Pfam" id="PF00092">
    <property type="entry name" value="VWA"/>
    <property type="match status" value="1"/>
</dbReference>
<dbReference type="Proteomes" id="UP000621266">
    <property type="component" value="Unassembled WGS sequence"/>
</dbReference>
<organism evidence="5 6">
    <name type="scientific">Streptomyces lycii</name>
    <dbReference type="NCBI Taxonomy" id="2654337"/>
    <lineage>
        <taxon>Bacteria</taxon>
        <taxon>Bacillati</taxon>
        <taxon>Actinomycetota</taxon>
        <taxon>Actinomycetes</taxon>
        <taxon>Kitasatosporales</taxon>
        <taxon>Streptomycetaceae</taxon>
        <taxon>Streptomyces</taxon>
    </lineage>
</organism>